<name>A0A4P7AID4_9MOLU</name>
<reference evidence="1 2" key="1">
    <citation type="submission" date="2019-03" db="EMBL/GenBank/DDBJ databases">
        <title>Complete genome sequence of Spiroplasma gladiatoris TG-1 (DSM 22552).</title>
        <authorList>
            <person name="Lin Y.-C."/>
            <person name="Chou L."/>
            <person name="Kuo C.-H."/>
        </authorList>
    </citation>
    <scope>NUCLEOTIDE SEQUENCE [LARGE SCALE GENOMIC DNA]</scope>
    <source>
        <strain evidence="1 2">TG-1</strain>
    </source>
</reference>
<sequence>MDKKLETNILNNINKEKLNVIIEKYEKIKSYEYLKDQCYVVFKNGKIDSSLRRELFDDCKIINNYFKDNLNDDILINDNFINLCHGRIKDIPSVEDFTIDEIKLNNLIQMINESINDKYHKNSREFLQNQNMEIDG</sequence>
<gene>
    <name evidence="1" type="ORF">SGLAD_v1c08380</name>
</gene>
<proteinExistence type="predicted"/>
<evidence type="ECO:0000313" key="2">
    <source>
        <dbReference type="Proteomes" id="UP000294309"/>
    </source>
</evidence>
<dbReference type="Proteomes" id="UP000294309">
    <property type="component" value="Chromosome"/>
</dbReference>
<evidence type="ECO:0000313" key="1">
    <source>
        <dbReference type="EMBL" id="QBQ08037.1"/>
    </source>
</evidence>
<dbReference type="EMBL" id="CP038013">
    <property type="protein sequence ID" value="QBQ08037.1"/>
    <property type="molecule type" value="Genomic_DNA"/>
</dbReference>
<dbReference type="AlphaFoldDB" id="A0A4P7AID4"/>
<protein>
    <submittedName>
        <fullName evidence="1">Uncharacterized protein</fullName>
    </submittedName>
</protein>
<organism evidence="1 2">
    <name type="scientific">Spiroplasma gladiatoris</name>
    <dbReference type="NCBI Taxonomy" id="2143"/>
    <lineage>
        <taxon>Bacteria</taxon>
        <taxon>Bacillati</taxon>
        <taxon>Mycoplasmatota</taxon>
        <taxon>Mollicutes</taxon>
        <taxon>Entomoplasmatales</taxon>
        <taxon>Spiroplasmataceae</taxon>
        <taxon>Spiroplasma</taxon>
    </lineage>
</organism>
<keyword evidence="2" id="KW-1185">Reference proteome</keyword>
<accession>A0A4P7AID4</accession>
<dbReference type="KEGG" id="sgq:SGLAD_v1c08380"/>
<dbReference type="RefSeq" id="WP_134297966.1">
    <property type="nucleotide sequence ID" value="NZ_CP038013.1"/>
</dbReference>